<dbReference type="CDD" id="cd16327">
    <property type="entry name" value="RseB"/>
    <property type="match status" value="1"/>
</dbReference>
<accession>A0ABT8W3Z3</accession>
<name>A0ABT8W3Z3_9GAMM</name>
<dbReference type="InterPro" id="IPR005588">
    <property type="entry name" value="MucB_RseB"/>
</dbReference>
<comment type="similarity">
    <text evidence="2">Belongs to the RseB family.</text>
</comment>
<evidence type="ECO:0000256" key="1">
    <source>
        <dbReference type="ARBA" id="ARBA00004418"/>
    </source>
</evidence>
<keyword evidence="5" id="KW-1133">Transmembrane helix</keyword>
<evidence type="ECO:0000259" key="7">
    <source>
        <dbReference type="Pfam" id="PF17188"/>
    </source>
</evidence>
<keyword evidence="3" id="KW-0732">Signal</keyword>
<evidence type="ECO:0000259" key="6">
    <source>
        <dbReference type="Pfam" id="PF03888"/>
    </source>
</evidence>
<feature type="domain" description="MucB/RseB C-terminal" evidence="7">
    <location>
        <begin position="237"/>
        <end position="329"/>
    </location>
</feature>
<evidence type="ECO:0000256" key="4">
    <source>
        <dbReference type="ARBA" id="ARBA00022764"/>
    </source>
</evidence>
<evidence type="ECO:0000256" key="5">
    <source>
        <dbReference type="SAM" id="Phobius"/>
    </source>
</evidence>
<dbReference type="Pfam" id="PF03888">
    <property type="entry name" value="MucB_RseB"/>
    <property type="match status" value="1"/>
</dbReference>
<dbReference type="InterPro" id="IPR038484">
    <property type="entry name" value="MucB/RseB_C_sf"/>
</dbReference>
<dbReference type="PANTHER" id="PTHR38782">
    <property type="match status" value="1"/>
</dbReference>
<sequence length="343" mass="37522">MEQQADTDGHPTGNAYIRWPLLTLLFFLILPLRAEELTADQWLERLGPALNMTSYRGVFVYGRGSQMHSLQIAHRYRDGMVQERLVLQDGGGGEIVRKGMEVVCVLPRRGQVRLDQVIPSGPFAEAYAGTGVSMNRWYTAELAGEGRVAGYPVVVITLTAKDGHRYSHRLWLEKKTALLVKGQIGYPDGTVLEHFQFTSLEITNDIADEEFEILSKGQEVTIPLEGDSASAGELAASDGWSLDWFPDGFMVAATPRSGRGQAIAYSDGIAAFSVFVEPEGDVQMPTGVSRIGATTVYMRALEISGGRYQVTVVGEIPPDTARQVAESVRVEDALALNEVVDDN</sequence>
<protein>
    <submittedName>
        <fullName evidence="8">MucB/RseB C-terminal domain-containing protein</fullName>
    </submittedName>
</protein>
<organism evidence="8 9">
    <name type="scientific">Marinobacter suaedae</name>
    <dbReference type="NCBI Taxonomy" id="3057675"/>
    <lineage>
        <taxon>Bacteria</taxon>
        <taxon>Pseudomonadati</taxon>
        <taxon>Pseudomonadota</taxon>
        <taxon>Gammaproteobacteria</taxon>
        <taxon>Pseudomonadales</taxon>
        <taxon>Marinobacteraceae</taxon>
        <taxon>Marinobacter</taxon>
    </lineage>
</organism>
<dbReference type="Gene3D" id="3.30.200.100">
    <property type="entry name" value="MucB/RseB, C-terminal domain"/>
    <property type="match status" value="1"/>
</dbReference>
<keyword evidence="5" id="KW-0472">Membrane</keyword>
<dbReference type="InterPro" id="IPR033436">
    <property type="entry name" value="MucB/RseB_C"/>
</dbReference>
<evidence type="ECO:0000313" key="8">
    <source>
        <dbReference type="EMBL" id="MDO3722955.1"/>
    </source>
</evidence>
<keyword evidence="5" id="KW-0812">Transmembrane</keyword>
<dbReference type="Pfam" id="PF17188">
    <property type="entry name" value="MucB_RseB_C"/>
    <property type="match status" value="1"/>
</dbReference>
<dbReference type="InterPro" id="IPR033434">
    <property type="entry name" value="MucB/RseB_N"/>
</dbReference>
<keyword evidence="9" id="KW-1185">Reference proteome</keyword>
<evidence type="ECO:0000256" key="2">
    <source>
        <dbReference type="ARBA" id="ARBA00008150"/>
    </source>
</evidence>
<dbReference type="RefSeq" id="WP_302910528.1">
    <property type="nucleotide sequence ID" value="NZ_JAUMIS010000002.1"/>
</dbReference>
<gene>
    <name evidence="8" type="ORF">QVZ43_14615</name>
</gene>
<feature type="domain" description="MucB/RseB N-terminal" evidence="6">
    <location>
        <begin position="39"/>
        <end position="212"/>
    </location>
</feature>
<feature type="transmembrane region" description="Helical" evidence="5">
    <location>
        <begin position="16"/>
        <end position="34"/>
    </location>
</feature>
<evidence type="ECO:0000256" key="3">
    <source>
        <dbReference type="ARBA" id="ARBA00022729"/>
    </source>
</evidence>
<dbReference type="Gene3D" id="2.50.20.10">
    <property type="entry name" value="Lipoprotein localisation LolA/LolB/LppX"/>
    <property type="match status" value="1"/>
</dbReference>
<proteinExistence type="inferred from homology"/>
<dbReference type="PANTHER" id="PTHR38782:SF1">
    <property type="entry name" value="SIGMA-E FACTOR REGULATORY PROTEIN RSEB"/>
    <property type="match status" value="1"/>
</dbReference>
<dbReference type="Proteomes" id="UP001168640">
    <property type="component" value="Unassembled WGS sequence"/>
</dbReference>
<reference evidence="8" key="1">
    <citation type="submission" date="2023-07" db="EMBL/GenBank/DDBJ databases">
        <title>Marinobacter sp. chi1 genome sequencing and assembly.</title>
        <authorList>
            <person name="Park S."/>
        </authorList>
    </citation>
    <scope>NUCLEOTIDE SEQUENCE</scope>
    <source>
        <strain evidence="8">Chi1</strain>
    </source>
</reference>
<comment type="caution">
    <text evidence="8">The sequence shown here is derived from an EMBL/GenBank/DDBJ whole genome shotgun (WGS) entry which is preliminary data.</text>
</comment>
<comment type="subcellular location">
    <subcellularLocation>
        <location evidence="1">Periplasm</location>
    </subcellularLocation>
</comment>
<dbReference type="PIRSF" id="PIRSF005427">
    <property type="entry name" value="RseB"/>
    <property type="match status" value="1"/>
</dbReference>
<keyword evidence="4" id="KW-0574">Periplasm</keyword>
<dbReference type="EMBL" id="JAUMIS010000002">
    <property type="protein sequence ID" value="MDO3722955.1"/>
    <property type="molecule type" value="Genomic_DNA"/>
</dbReference>
<evidence type="ECO:0000313" key="9">
    <source>
        <dbReference type="Proteomes" id="UP001168640"/>
    </source>
</evidence>